<dbReference type="InterPro" id="IPR013332">
    <property type="entry name" value="KPR_N"/>
</dbReference>
<evidence type="ECO:0000256" key="1">
    <source>
        <dbReference type="ARBA" id="ARBA00007870"/>
    </source>
</evidence>
<dbReference type="EC" id="1.1.1.169" evidence="6"/>
<dbReference type="SUPFAM" id="SSF48179">
    <property type="entry name" value="6-phosphogluconate dehydrogenase C-terminal domain-like"/>
    <property type="match status" value="1"/>
</dbReference>
<dbReference type="InterPro" id="IPR008927">
    <property type="entry name" value="6-PGluconate_DH-like_C_sf"/>
</dbReference>
<keyword evidence="7" id="KW-1185">Reference proteome</keyword>
<dbReference type="InterPro" id="IPR013328">
    <property type="entry name" value="6PGD_dom2"/>
</dbReference>
<reference evidence="6 7" key="1">
    <citation type="submission" date="2017-06" db="EMBL/GenBank/DDBJ databases">
        <authorList>
            <person name="Kim H.J."/>
            <person name="Triplett B.A."/>
        </authorList>
    </citation>
    <scope>NUCLEOTIDE SEQUENCE [LARGE SCALE GENOMIC DNA]</scope>
    <source>
        <strain evidence="6">FRACA_ARgP5</strain>
    </source>
</reference>
<dbReference type="InterPro" id="IPR036291">
    <property type="entry name" value="NAD(P)-bd_dom_sf"/>
</dbReference>
<dbReference type="AlphaFoldDB" id="A0A2I2L1E6"/>
<dbReference type="SUPFAM" id="SSF51735">
    <property type="entry name" value="NAD(P)-binding Rossmann-fold domains"/>
    <property type="match status" value="1"/>
</dbReference>
<keyword evidence="3 6" id="KW-0560">Oxidoreductase</keyword>
<dbReference type="InterPro" id="IPR050838">
    <property type="entry name" value="Ketopantoate_reductase"/>
</dbReference>
<dbReference type="RefSeq" id="WP_101835870.1">
    <property type="nucleotide sequence ID" value="NZ_FZMO01000547.1"/>
</dbReference>
<sequence length="336" mass="34731">MTATATAALPIRYVVLGAGAIGASVGAQLDRAGYDTVLVARGAHRDAIARDGLRLLADGVDERRRIAVAGHPRELTWSGRDIVLLAVKSQDTADALAGLAEVAPPSTPVVCLQNGLRNEAAARERFTDVYGVMVYLPSAYLTPGEVVNYAAPARGVLVLGSHPGGVGALGPELAETLTAAGFTARAVPDILAWKRRKLLTNLGNAVDVLSGLGDGFLDAIDLLGREAEAVFAAAGLPVVDRDVFAAQVDGQRLAEIPGRPYPGGSTAQSVLRGGTAPEVGEFNGEIARLGRDHGVPTPANSLVAALVDEVSRGIRPARGLPLHILLPRLRKAALAA</sequence>
<proteinExistence type="inferred from homology"/>
<dbReference type="GO" id="GO:0008677">
    <property type="term" value="F:2-dehydropantoate 2-reductase activity"/>
    <property type="evidence" value="ECO:0007669"/>
    <property type="project" value="UniProtKB-EC"/>
</dbReference>
<dbReference type="OrthoDB" id="9770030at2"/>
<dbReference type="Proteomes" id="UP000234331">
    <property type="component" value="Unassembled WGS sequence"/>
</dbReference>
<dbReference type="Pfam" id="PF08546">
    <property type="entry name" value="ApbA_C"/>
    <property type="match status" value="1"/>
</dbReference>
<evidence type="ECO:0000256" key="2">
    <source>
        <dbReference type="ARBA" id="ARBA00022857"/>
    </source>
</evidence>
<dbReference type="PANTHER" id="PTHR43765:SF2">
    <property type="entry name" value="2-DEHYDROPANTOATE 2-REDUCTASE"/>
    <property type="match status" value="1"/>
</dbReference>
<dbReference type="Gene3D" id="1.10.1040.10">
    <property type="entry name" value="N-(1-d-carboxylethyl)-l-norvaline Dehydrogenase, domain 2"/>
    <property type="match status" value="1"/>
</dbReference>
<dbReference type="GO" id="GO:0050661">
    <property type="term" value="F:NADP binding"/>
    <property type="evidence" value="ECO:0007669"/>
    <property type="project" value="TreeGrafter"/>
</dbReference>
<accession>A0A2I2L1E6</accession>
<evidence type="ECO:0000256" key="3">
    <source>
        <dbReference type="ARBA" id="ARBA00023002"/>
    </source>
</evidence>
<comment type="similarity">
    <text evidence="1">Belongs to the ketopantoate reductase family.</text>
</comment>
<organism evidence="6 7">
    <name type="scientific">Frankia canadensis</name>
    <dbReference type="NCBI Taxonomy" id="1836972"/>
    <lineage>
        <taxon>Bacteria</taxon>
        <taxon>Bacillati</taxon>
        <taxon>Actinomycetota</taxon>
        <taxon>Actinomycetes</taxon>
        <taxon>Frankiales</taxon>
        <taxon>Frankiaceae</taxon>
        <taxon>Frankia</taxon>
    </lineage>
</organism>
<keyword evidence="2" id="KW-0521">NADP</keyword>
<evidence type="ECO:0000259" key="4">
    <source>
        <dbReference type="Pfam" id="PF02558"/>
    </source>
</evidence>
<dbReference type="PANTHER" id="PTHR43765">
    <property type="entry name" value="2-DEHYDROPANTOATE 2-REDUCTASE-RELATED"/>
    <property type="match status" value="1"/>
</dbReference>
<feature type="domain" description="Ketopantoate reductase N-terminal" evidence="4">
    <location>
        <begin position="14"/>
        <end position="161"/>
    </location>
</feature>
<dbReference type="Pfam" id="PF02558">
    <property type="entry name" value="ApbA"/>
    <property type="match status" value="1"/>
</dbReference>
<dbReference type="GO" id="GO:0005737">
    <property type="term" value="C:cytoplasm"/>
    <property type="evidence" value="ECO:0007669"/>
    <property type="project" value="TreeGrafter"/>
</dbReference>
<dbReference type="EMBL" id="FZMO01000547">
    <property type="protein sequence ID" value="SNQ51744.1"/>
    <property type="molecule type" value="Genomic_DNA"/>
</dbReference>
<evidence type="ECO:0000313" key="6">
    <source>
        <dbReference type="EMBL" id="SNQ51744.1"/>
    </source>
</evidence>
<evidence type="ECO:0000259" key="5">
    <source>
        <dbReference type="Pfam" id="PF08546"/>
    </source>
</evidence>
<feature type="domain" description="Ketopantoate reductase C-terminal" evidence="5">
    <location>
        <begin position="193"/>
        <end position="309"/>
    </location>
</feature>
<dbReference type="InterPro" id="IPR013752">
    <property type="entry name" value="KPA_reductase"/>
</dbReference>
<name>A0A2I2L1E6_9ACTN</name>
<protein>
    <submittedName>
        <fullName evidence="6">2-dehydropantoate 2-reductase</fullName>
        <ecNumber evidence="6">1.1.1.169</ecNumber>
    </submittedName>
</protein>
<dbReference type="Gene3D" id="3.40.50.720">
    <property type="entry name" value="NAD(P)-binding Rossmann-like Domain"/>
    <property type="match status" value="1"/>
</dbReference>
<evidence type="ECO:0000313" key="7">
    <source>
        <dbReference type="Proteomes" id="UP000234331"/>
    </source>
</evidence>
<gene>
    <name evidence="6" type="ORF">FRACA_80044</name>
</gene>